<dbReference type="GO" id="GO:0005524">
    <property type="term" value="F:ATP binding"/>
    <property type="evidence" value="ECO:0007669"/>
    <property type="project" value="UniProtKB-KW"/>
</dbReference>
<dbReference type="Gene3D" id="3.40.50.300">
    <property type="entry name" value="P-loop containing nucleotide triphosphate hydrolases"/>
    <property type="match status" value="1"/>
</dbReference>
<dbReference type="NCBIfam" id="TIGR01189">
    <property type="entry name" value="ccmA"/>
    <property type="match status" value="1"/>
</dbReference>
<dbReference type="KEGG" id="aplt:ANPL_00695"/>
<dbReference type="PANTHER" id="PTHR43499:SF1">
    <property type="entry name" value="ABC TRANSPORTER I FAMILY MEMBER 1"/>
    <property type="match status" value="1"/>
</dbReference>
<dbReference type="Proteomes" id="UP000500930">
    <property type="component" value="Chromosome"/>
</dbReference>
<dbReference type="GO" id="GO:0017004">
    <property type="term" value="P:cytochrome complex assembly"/>
    <property type="evidence" value="ECO:0007669"/>
    <property type="project" value="UniProtKB-KW"/>
</dbReference>
<protein>
    <submittedName>
        <fullName evidence="9">Cytochrome c biogenesis ATP-binding export protein CcmA</fullName>
    </submittedName>
</protein>
<dbReference type="AlphaFoldDB" id="A0A858PXF0"/>
<keyword evidence="6" id="KW-0472">Membrane</keyword>
<name>A0A858PXF0_9RICK</name>
<dbReference type="PROSITE" id="PS00211">
    <property type="entry name" value="ABC_TRANSPORTER_1"/>
    <property type="match status" value="1"/>
</dbReference>
<evidence type="ECO:0000313" key="10">
    <source>
        <dbReference type="Proteomes" id="UP000500930"/>
    </source>
</evidence>
<gene>
    <name evidence="9" type="primary">ccmA</name>
    <name evidence="9" type="ORF">ANPL_00695</name>
</gene>
<evidence type="ECO:0000256" key="1">
    <source>
        <dbReference type="ARBA" id="ARBA00022448"/>
    </source>
</evidence>
<sequence length="215" mass="23797">MWLNEFHRYSMIECSNVSCIRGNRVVFQNLSFSADSGVVTIIAGKNGCGKSTLLRAIVGLVPVAFGCIRLNGEAISTSSSNISDITYIGHTNACIDHLTTLNMLEMWATMRNNVELIPAAVSFFSLHQVLDTKYKNLSSGWKRKVALSRLLVFNTDIWVIDEPFANLDTQTALLVHNLISTRAERRGIVLLSHHGSELSLENANTIDLEAYSPHC</sequence>
<reference evidence="9 10" key="1">
    <citation type="journal article" date="2020" name="Pathogens">
        <title>First Whole Genome Sequence of Anaplasma platys, an Obligate Intracellular Rickettsial Pathogen of Dogs.</title>
        <authorList>
            <person name="Llanes A."/>
            <person name="Rajeev S."/>
        </authorList>
    </citation>
    <scope>NUCLEOTIDE SEQUENCE [LARGE SCALE GENOMIC DNA]</scope>
    <source>
        <strain evidence="9 10">S3</strain>
    </source>
</reference>
<comment type="function">
    <text evidence="7">Part of an ABC transporter complex. Transmembrane domains (TMD) form a pore in the inner membrane and the ATP-binding domain (NBD) is responsible for energy generation.</text>
</comment>
<dbReference type="GO" id="GO:0022857">
    <property type="term" value="F:transmembrane transporter activity"/>
    <property type="evidence" value="ECO:0007669"/>
    <property type="project" value="InterPro"/>
</dbReference>
<evidence type="ECO:0000256" key="2">
    <source>
        <dbReference type="ARBA" id="ARBA00022741"/>
    </source>
</evidence>
<keyword evidence="1" id="KW-0813">Transport</keyword>
<dbReference type="InterPro" id="IPR027417">
    <property type="entry name" value="P-loop_NTPase"/>
</dbReference>
<dbReference type="GO" id="GO:0016887">
    <property type="term" value="F:ATP hydrolysis activity"/>
    <property type="evidence" value="ECO:0007669"/>
    <property type="project" value="InterPro"/>
</dbReference>
<accession>A0A858PXF0</accession>
<dbReference type="PROSITE" id="PS50893">
    <property type="entry name" value="ABC_TRANSPORTER_2"/>
    <property type="match status" value="1"/>
</dbReference>
<keyword evidence="4 9" id="KW-0067">ATP-binding</keyword>
<dbReference type="InterPro" id="IPR003439">
    <property type="entry name" value="ABC_transporter-like_ATP-bd"/>
</dbReference>
<dbReference type="SUPFAM" id="SSF52540">
    <property type="entry name" value="P-loop containing nucleoside triphosphate hydrolases"/>
    <property type="match status" value="1"/>
</dbReference>
<evidence type="ECO:0000313" key="9">
    <source>
        <dbReference type="EMBL" id="QJC27257.1"/>
    </source>
</evidence>
<evidence type="ECO:0000256" key="6">
    <source>
        <dbReference type="ARBA" id="ARBA00023136"/>
    </source>
</evidence>
<dbReference type="InterPro" id="IPR005895">
    <property type="entry name" value="ABC_transptr_haem_export_CcmA"/>
</dbReference>
<keyword evidence="3" id="KW-0201">Cytochrome c-type biogenesis</keyword>
<dbReference type="InterPro" id="IPR017871">
    <property type="entry name" value="ABC_transporter-like_CS"/>
</dbReference>
<dbReference type="PANTHER" id="PTHR43499">
    <property type="entry name" value="ABC TRANSPORTER I FAMILY MEMBER 1"/>
    <property type="match status" value="1"/>
</dbReference>
<dbReference type="Pfam" id="PF00005">
    <property type="entry name" value="ABC_tran"/>
    <property type="match status" value="1"/>
</dbReference>
<keyword evidence="2" id="KW-0547">Nucleotide-binding</keyword>
<evidence type="ECO:0000256" key="3">
    <source>
        <dbReference type="ARBA" id="ARBA00022748"/>
    </source>
</evidence>
<feature type="domain" description="ABC transporter" evidence="8">
    <location>
        <begin position="12"/>
        <end position="213"/>
    </location>
</feature>
<evidence type="ECO:0000256" key="5">
    <source>
        <dbReference type="ARBA" id="ARBA00022967"/>
    </source>
</evidence>
<dbReference type="EMBL" id="CP046391">
    <property type="protein sequence ID" value="QJC27257.1"/>
    <property type="molecule type" value="Genomic_DNA"/>
</dbReference>
<organism evidence="9 10">
    <name type="scientific">Anaplasma platys</name>
    <dbReference type="NCBI Taxonomy" id="949"/>
    <lineage>
        <taxon>Bacteria</taxon>
        <taxon>Pseudomonadati</taxon>
        <taxon>Pseudomonadota</taxon>
        <taxon>Alphaproteobacteria</taxon>
        <taxon>Rickettsiales</taxon>
        <taxon>Anaplasmataceae</taxon>
        <taxon>Anaplasma</taxon>
    </lineage>
</organism>
<evidence type="ECO:0000256" key="7">
    <source>
        <dbReference type="ARBA" id="ARBA00024725"/>
    </source>
</evidence>
<dbReference type="SMART" id="SM00382">
    <property type="entry name" value="AAA"/>
    <property type="match status" value="1"/>
</dbReference>
<keyword evidence="5" id="KW-1278">Translocase</keyword>
<evidence type="ECO:0000256" key="4">
    <source>
        <dbReference type="ARBA" id="ARBA00022840"/>
    </source>
</evidence>
<dbReference type="InterPro" id="IPR003593">
    <property type="entry name" value="AAA+_ATPase"/>
</dbReference>
<evidence type="ECO:0000259" key="8">
    <source>
        <dbReference type="PROSITE" id="PS50893"/>
    </source>
</evidence>
<keyword evidence="10" id="KW-1185">Reference proteome</keyword>
<proteinExistence type="predicted"/>